<dbReference type="GO" id="GO:0005886">
    <property type="term" value="C:plasma membrane"/>
    <property type="evidence" value="ECO:0007669"/>
    <property type="project" value="UniProtKB-SubCell"/>
</dbReference>
<feature type="domain" description="Heme-copper oxidase subunit III family profile" evidence="8">
    <location>
        <begin position="22"/>
        <end position="201"/>
    </location>
</feature>
<dbReference type="InterPro" id="IPR013833">
    <property type="entry name" value="Cyt_c_oxidase_su3_a-hlx"/>
</dbReference>
<dbReference type="GO" id="GO:0019646">
    <property type="term" value="P:aerobic electron transport chain"/>
    <property type="evidence" value="ECO:0007669"/>
    <property type="project" value="InterPro"/>
</dbReference>
<feature type="transmembrane region" description="Helical" evidence="7">
    <location>
        <begin position="65"/>
        <end position="84"/>
    </location>
</feature>
<dbReference type="SUPFAM" id="SSF81452">
    <property type="entry name" value="Cytochrome c oxidase subunit III-like"/>
    <property type="match status" value="1"/>
</dbReference>
<dbReference type="PROSITE" id="PS50253">
    <property type="entry name" value="COX3"/>
    <property type="match status" value="1"/>
</dbReference>
<dbReference type="RefSeq" id="WP_091816558.1">
    <property type="nucleotide sequence ID" value="NZ_FOCW01000003.1"/>
</dbReference>
<dbReference type="InterPro" id="IPR024791">
    <property type="entry name" value="Cyt_c/ubiquinol_Oxase_su3"/>
</dbReference>
<dbReference type="Pfam" id="PF00510">
    <property type="entry name" value="COX3"/>
    <property type="match status" value="1"/>
</dbReference>
<gene>
    <name evidence="9" type="ORF">SAMN02745977_01685</name>
</gene>
<keyword evidence="4 7" id="KW-1133">Transmembrane helix</keyword>
<dbReference type="Gene3D" id="1.20.120.80">
    <property type="entry name" value="Cytochrome c oxidase, subunit III, four-helix bundle"/>
    <property type="match status" value="1"/>
</dbReference>
<evidence type="ECO:0000259" key="8">
    <source>
        <dbReference type="PROSITE" id="PS50253"/>
    </source>
</evidence>
<dbReference type="OrthoDB" id="9810850at2"/>
<evidence type="ECO:0000313" key="9">
    <source>
        <dbReference type="EMBL" id="SEN62729.1"/>
    </source>
</evidence>
<protein>
    <submittedName>
        <fullName evidence="9">Nitric oxide reductase NorE protein</fullName>
    </submittedName>
</protein>
<keyword evidence="10" id="KW-1185">Reference proteome</keyword>
<feature type="transmembrane region" description="Helical" evidence="7">
    <location>
        <begin position="134"/>
        <end position="160"/>
    </location>
</feature>
<comment type="subcellular location">
    <subcellularLocation>
        <location evidence="6">Cell membrane</location>
        <topology evidence="6">Multi-pass membrane protein</topology>
    </subcellularLocation>
    <subcellularLocation>
        <location evidence="1">Membrane</location>
        <topology evidence="1">Multi-pass membrane protein</topology>
    </subcellularLocation>
</comment>
<feature type="transmembrane region" description="Helical" evidence="7">
    <location>
        <begin position="22"/>
        <end position="44"/>
    </location>
</feature>
<dbReference type="EMBL" id="FOCW01000003">
    <property type="protein sequence ID" value="SEN62729.1"/>
    <property type="molecule type" value="Genomic_DNA"/>
</dbReference>
<evidence type="ECO:0000256" key="2">
    <source>
        <dbReference type="ARBA" id="ARBA00010581"/>
    </source>
</evidence>
<comment type="similarity">
    <text evidence="2 6">Belongs to the cytochrome c oxidase subunit 3 family.</text>
</comment>
<organism evidence="9 10">
    <name type="scientific">Brachymonas denitrificans DSM 15123</name>
    <dbReference type="NCBI Taxonomy" id="1121117"/>
    <lineage>
        <taxon>Bacteria</taxon>
        <taxon>Pseudomonadati</taxon>
        <taxon>Pseudomonadota</taxon>
        <taxon>Betaproteobacteria</taxon>
        <taxon>Burkholderiales</taxon>
        <taxon>Comamonadaceae</taxon>
        <taxon>Brachymonas</taxon>
    </lineage>
</organism>
<dbReference type="Proteomes" id="UP000199531">
    <property type="component" value="Unassembled WGS sequence"/>
</dbReference>
<proteinExistence type="inferred from homology"/>
<feature type="transmembrane region" description="Helical" evidence="7">
    <location>
        <begin position="96"/>
        <end position="113"/>
    </location>
</feature>
<evidence type="ECO:0000256" key="3">
    <source>
        <dbReference type="ARBA" id="ARBA00022692"/>
    </source>
</evidence>
<accession>A0A1H8I2P0</accession>
<dbReference type="STRING" id="1121117.SAMN02745977_01685"/>
<dbReference type="PANTHER" id="PTHR11403">
    <property type="entry name" value="CYTOCHROME C OXIDASE SUBUNIT III"/>
    <property type="match status" value="1"/>
</dbReference>
<evidence type="ECO:0000256" key="7">
    <source>
        <dbReference type="SAM" id="Phobius"/>
    </source>
</evidence>
<dbReference type="InterPro" id="IPR000298">
    <property type="entry name" value="Cyt_c_oxidase-like_su3"/>
</dbReference>
<sequence length="201" mass="22624">MQSPATSTPPQPPHERRVPGDMAMWAFILIELTVFGFFFGAYAWSRAKQPEVFVQGQAQLDIGLALINTVLLILGSAAAAWAVWLARRPQAQAGQVRVALMTALAFGAGFLVLKMADFVMKLNAGFDMATDDYWMFYFSLTFFHYLHVILGMVFIGMVWVRLRSVASCGDEQAYWVETVASYWHMVDLVWLVLFALVYIAH</sequence>
<evidence type="ECO:0000256" key="4">
    <source>
        <dbReference type="ARBA" id="ARBA00022989"/>
    </source>
</evidence>
<keyword evidence="3 6" id="KW-0812">Transmembrane</keyword>
<name>A0A1H8I2P0_9BURK</name>
<feature type="transmembrane region" description="Helical" evidence="7">
    <location>
        <begin position="180"/>
        <end position="200"/>
    </location>
</feature>
<evidence type="ECO:0000256" key="5">
    <source>
        <dbReference type="ARBA" id="ARBA00023136"/>
    </source>
</evidence>
<dbReference type="InterPro" id="IPR035973">
    <property type="entry name" value="Cyt_c_oxidase_su3-like_sf"/>
</dbReference>
<dbReference type="PANTHER" id="PTHR11403:SF6">
    <property type="entry name" value="NITRIC OXIDE REDUCTASE SUBUNIT E"/>
    <property type="match status" value="1"/>
</dbReference>
<keyword evidence="5 7" id="KW-0472">Membrane</keyword>
<dbReference type="AlphaFoldDB" id="A0A1H8I2P0"/>
<dbReference type="GO" id="GO:0004129">
    <property type="term" value="F:cytochrome-c oxidase activity"/>
    <property type="evidence" value="ECO:0007669"/>
    <property type="project" value="InterPro"/>
</dbReference>
<reference evidence="9 10" key="1">
    <citation type="submission" date="2016-10" db="EMBL/GenBank/DDBJ databases">
        <authorList>
            <person name="de Groot N.N."/>
        </authorList>
    </citation>
    <scope>NUCLEOTIDE SEQUENCE [LARGE SCALE GENOMIC DNA]</scope>
    <source>
        <strain evidence="9 10">DSM 15123</strain>
    </source>
</reference>
<evidence type="ECO:0000256" key="1">
    <source>
        <dbReference type="ARBA" id="ARBA00004141"/>
    </source>
</evidence>
<evidence type="ECO:0000256" key="6">
    <source>
        <dbReference type="RuleBase" id="RU003376"/>
    </source>
</evidence>
<evidence type="ECO:0000313" key="10">
    <source>
        <dbReference type="Proteomes" id="UP000199531"/>
    </source>
</evidence>